<keyword evidence="3" id="KW-0482">Metalloprotease</keyword>
<dbReference type="AlphaFoldDB" id="Q255R4"/>
<name>Q255R4_CHLFF</name>
<reference evidence="3 4" key="1">
    <citation type="journal article" date="2006" name="DNA Res.">
        <title>Genome sequence of the cat pathogen, Chlamydophila felis.</title>
        <authorList>
            <person name="Azuma Y."/>
            <person name="Hirakawa H."/>
            <person name="Yamashita A."/>
            <person name="Cai Y."/>
            <person name="Rahman M.A."/>
            <person name="Suzuki H."/>
            <person name="Mitaku S."/>
            <person name="Toh H."/>
            <person name="Goto S."/>
            <person name="Murakami T."/>
            <person name="Sugi K."/>
            <person name="Hayashi H."/>
            <person name="Fukushi H."/>
            <person name="Hattori M."/>
            <person name="Kuhara S."/>
            <person name="Shirai M."/>
        </authorList>
    </citation>
    <scope>NUCLEOTIDE SEQUENCE [LARGE SCALE GENOMIC DNA]</scope>
    <source>
        <strain evidence="3 4">Fe/C-56</strain>
    </source>
</reference>
<dbReference type="GO" id="GO:0046872">
    <property type="term" value="F:metal ion binding"/>
    <property type="evidence" value="ECO:0007669"/>
    <property type="project" value="UniProtKB-KW"/>
</dbReference>
<dbReference type="InterPro" id="IPR011249">
    <property type="entry name" value="Metalloenz_LuxS/M16"/>
</dbReference>
<keyword evidence="3" id="KW-0645">Protease</keyword>
<evidence type="ECO:0000313" key="4">
    <source>
        <dbReference type="Proteomes" id="UP000001260"/>
    </source>
</evidence>
<dbReference type="STRING" id="264202.CF0202"/>
<dbReference type="PANTHER" id="PTHR43690:SF18">
    <property type="entry name" value="INSULIN-DEGRADING ENZYME-RELATED"/>
    <property type="match status" value="1"/>
</dbReference>
<keyword evidence="4" id="KW-1185">Reference proteome</keyword>
<dbReference type="EMBL" id="AP006861">
    <property type="protein sequence ID" value="BAE80974.1"/>
    <property type="molecule type" value="Genomic_DNA"/>
</dbReference>
<gene>
    <name evidence="3" type="primary">ide1</name>
    <name evidence="3" type="ordered locus">CF0202</name>
</gene>
<dbReference type="PANTHER" id="PTHR43690">
    <property type="entry name" value="NARDILYSIN"/>
    <property type="match status" value="1"/>
</dbReference>
<dbReference type="InterPro" id="IPR054734">
    <property type="entry name" value="PqqF-like_C_4"/>
</dbReference>
<dbReference type="HOGENOM" id="CLU_032467_0_0_0"/>
<dbReference type="InterPro" id="IPR050626">
    <property type="entry name" value="Peptidase_M16"/>
</dbReference>
<dbReference type="Gene3D" id="3.30.830.10">
    <property type="entry name" value="Metalloenzyme, LuxS/M16 peptidase-like"/>
    <property type="match status" value="2"/>
</dbReference>
<keyword evidence="3" id="KW-0378">Hydrolase</keyword>
<keyword evidence="1" id="KW-0479">Metal-binding</keyword>
<dbReference type="Proteomes" id="UP000001260">
    <property type="component" value="Chromosome"/>
</dbReference>
<accession>Q255R4</accession>
<sequence length="292" mass="33416">METYQQKITKCPIRAGMANLWSYTLHDVYSYQDKLSALKTIDFEEIENFSKLMFEQLHVEALALGPSSHEQEQQLISIVKDFTSSYPTYTADAFYYQRQDKEVSSIKIDYPLSGNAMLLVLQDKHSSSVDHIVATEMMFKWLHHIAFYHLRTEQQLGYVVGACYHEPLLCPSGLFYIRSNAYTPQELATKTQTFIKEVAVSPEKFGMSDQYFSDLKNAYIKNITDPSSSLESMGSALFSFAFEKASVQFSLPNEKISAAQNMDYATFKSYCQEFLNQKLGEEIPVYIHGKEG</sequence>
<dbReference type="KEGG" id="cfe:CF0202"/>
<evidence type="ECO:0000259" key="2">
    <source>
        <dbReference type="Pfam" id="PF22456"/>
    </source>
</evidence>
<protein>
    <submittedName>
        <fullName evidence="3">Insulinase family metalloproteinase</fullName>
    </submittedName>
</protein>
<evidence type="ECO:0000313" key="3">
    <source>
        <dbReference type="EMBL" id="BAE80974.1"/>
    </source>
</evidence>
<proteinExistence type="predicted"/>
<dbReference type="eggNOG" id="COG1025">
    <property type="taxonomic scope" value="Bacteria"/>
</dbReference>
<evidence type="ECO:0000256" key="1">
    <source>
        <dbReference type="ARBA" id="ARBA00022723"/>
    </source>
</evidence>
<dbReference type="SUPFAM" id="SSF63411">
    <property type="entry name" value="LuxS/MPP-like metallohydrolase"/>
    <property type="match status" value="2"/>
</dbReference>
<feature type="domain" description="Coenzyme PQQ synthesis protein F-like C-terminal lobe" evidence="2">
    <location>
        <begin position="142"/>
        <end position="232"/>
    </location>
</feature>
<organism evidence="3 4">
    <name type="scientific">Chlamydia felis (strain Fe/C-56)</name>
    <name type="common">Chlamydophila felis</name>
    <dbReference type="NCBI Taxonomy" id="264202"/>
    <lineage>
        <taxon>Bacteria</taxon>
        <taxon>Pseudomonadati</taxon>
        <taxon>Chlamydiota</taxon>
        <taxon>Chlamydiia</taxon>
        <taxon>Chlamydiales</taxon>
        <taxon>Chlamydiaceae</taxon>
        <taxon>Chlamydia/Chlamydophila group</taxon>
        <taxon>Chlamydia</taxon>
    </lineage>
</organism>
<dbReference type="Pfam" id="PF22456">
    <property type="entry name" value="PqqF-like_C_4"/>
    <property type="match status" value="1"/>
</dbReference>